<dbReference type="PROSITE" id="PS50850">
    <property type="entry name" value="MFS"/>
    <property type="match status" value="1"/>
</dbReference>
<protein>
    <submittedName>
        <fullName evidence="5">Uncharacterized protein</fullName>
    </submittedName>
</protein>
<gene>
    <name evidence="5" type="ORF">CCAX7_008040</name>
</gene>
<evidence type="ECO:0000256" key="2">
    <source>
        <dbReference type="ARBA" id="ARBA00022692"/>
    </source>
</evidence>
<sequence length="429" mass="45772">MSNVLPLGASRADRIYNFFSCVIDSIGWPLGMAFFSNTIILPVFLAHLGASDLLVGCVPALMNLLITLPGFLVVPYLSRRKRARGFLIWIALLERFALFPLVPLTLILGVSHPKWMIAALFGCLTVHATMMGLNQPAYWMAVGKTIPSHWRGRLYGVAGGIGGVLSVGVERLLSHLLSGPSGGFPEGYSQGFLIGFLILTFTVLPLGFLREPDSPVVVDKDAHPPFARELTRVLRGNRSFRNFLYAQTAFQLAAGVTPFYILYAQRDIGANTTAVAAFTGVMVCVTAFGGLGWGAWADRAGNKIILLAASLCAVLAPLAALGAHAPVTFYSVFILLALLASASNIAGANIVMEFASEAHEIALYMSIANIMTALPRTVATLLGGAVASATHGYRVGFALSAILALISLLLTLRVTEPRIKVERPLPPGP</sequence>
<dbReference type="SUPFAM" id="SSF103473">
    <property type="entry name" value="MFS general substrate transporter"/>
    <property type="match status" value="2"/>
</dbReference>
<dbReference type="RefSeq" id="WP_125205914.1">
    <property type="nucleotide sequence ID" value="NZ_AP025739.1"/>
</dbReference>
<keyword evidence="3" id="KW-1133">Transmembrane helix</keyword>
<dbReference type="OrthoDB" id="142704at2"/>
<name>A0A402CTU2_9BACT</name>
<dbReference type="InterPro" id="IPR036259">
    <property type="entry name" value="MFS_trans_sf"/>
</dbReference>
<dbReference type="CDD" id="cd06174">
    <property type="entry name" value="MFS"/>
    <property type="match status" value="1"/>
</dbReference>
<organism evidence="5 6">
    <name type="scientific">Capsulimonas corticalis</name>
    <dbReference type="NCBI Taxonomy" id="2219043"/>
    <lineage>
        <taxon>Bacteria</taxon>
        <taxon>Bacillati</taxon>
        <taxon>Armatimonadota</taxon>
        <taxon>Armatimonadia</taxon>
        <taxon>Capsulimonadales</taxon>
        <taxon>Capsulimonadaceae</taxon>
        <taxon>Capsulimonas</taxon>
    </lineage>
</organism>
<dbReference type="InterPro" id="IPR052528">
    <property type="entry name" value="Sugar_transport-like"/>
</dbReference>
<dbReference type="GO" id="GO:0005886">
    <property type="term" value="C:plasma membrane"/>
    <property type="evidence" value="ECO:0007669"/>
    <property type="project" value="UniProtKB-SubCell"/>
</dbReference>
<dbReference type="InterPro" id="IPR020846">
    <property type="entry name" value="MFS_dom"/>
</dbReference>
<dbReference type="Pfam" id="PF07690">
    <property type="entry name" value="MFS_1"/>
    <property type="match status" value="1"/>
</dbReference>
<evidence type="ECO:0000313" key="6">
    <source>
        <dbReference type="Proteomes" id="UP000287394"/>
    </source>
</evidence>
<reference evidence="5 6" key="1">
    <citation type="journal article" date="2019" name="Int. J. Syst. Evol. Microbiol.">
        <title>Capsulimonas corticalis gen. nov., sp. nov., an aerobic capsulated bacterium, of a novel bacterial order, Capsulimonadales ord. nov., of the class Armatimonadia of the phylum Armatimonadetes.</title>
        <authorList>
            <person name="Li J."/>
            <person name="Kudo C."/>
            <person name="Tonouchi A."/>
        </authorList>
    </citation>
    <scope>NUCLEOTIDE SEQUENCE [LARGE SCALE GENOMIC DNA]</scope>
    <source>
        <strain evidence="5 6">AX-7</strain>
    </source>
</reference>
<dbReference type="EMBL" id="AP025739">
    <property type="protein sequence ID" value="BDI28753.1"/>
    <property type="molecule type" value="Genomic_DNA"/>
</dbReference>
<dbReference type="PANTHER" id="PTHR23526:SF1">
    <property type="entry name" value="MAJOR FACILITATOR SUPERFAMILY MFS_1"/>
    <property type="match status" value="1"/>
</dbReference>
<evidence type="ECO:0000313" key="5">
    <source>
        <dbReference type="EMBL" id="BDI28753.1"/>
    </source>
</evidence>
<dbReference type="GO" id="GO:0022857">
    <property type="term" value="F:transmembrane transporter activity"/>
    <property type="evidence" value="ECO:0007669"/>
    <property type="project" value="InterPro"/>
</dbReference>
<proteinExistence type="predicted"/>
<evidence type="ECO:0000256" key="4">
    <source>
        <dbReference type="ARBA" id="ARBA00023136"/>
    </source>
</evidence>
<dbReference type="Gene3D" id="1.20.1250.20">
    <property type="entry name" value="MFS general substrate transporter like domains"/>
    <property type="match status" value="2"/>
</dbReference>
<dbReference type="Proteomes" id="UP000287394">
    <property type="component" value="Chromosome"/>
</dbReference>
<dbReference type="InterPro" id="IPR011701">
    <property type="entry name" value="MFS"/>
</dbReference>
<dbReference type="KEGG" id="ccot:CCAX7_008040"/>
<evidence type="ECO:0000256" key="3">
    <source>
        <dbReference type="ARBA" id="ARBA00022989"/>
    </source>
</evidence>
<dbReference type="PANTHER" id="PTHR23526">
    <property type="entry name" value="INTEGRAL MEMBRANE TRANSPORT PROTEIN-RELATED"/>
    <property type="match status" value="1"/>
</dbReference>
<keyword evidence="2" id="KW-0812">Transmembrane</keyword>
<comment type="subcellular location">
    <subcellularLocation>
        <location evidence="1">Cell membrane</location>
        <topology evidence="1">Multi-pass membrane protein</topology>
    </subcellularLocation>
</comment>
<dbReference type="AlphaFoldDB" id="A0A402CTU2"/>
<keyword evidence="4" id="KW-0472">Membrane</keyword>
<keyword evidence="6" id="KW-1185">Reference proteome</keyword>
<accession>A0A402CTU2</accession>
<evidence type="ECO:0000256" key="1">
    <source>
        <dbReference type="ARBA" id="ARBA00004651"/>
    </source>
</evidence>